<dbReference type="EMBL" id="JAUUTY010000004">
    <property type="protein sequence ID" value="KAK1652062.1"/>
    <property type="molecule type" value="Genomic_DNA"/>
</dbReference>
<dbReference type="PANTHER" id="PTHR32116">
    <property type="entry name" value="GALACTURONOSYLTRANSFERASE 4-RELATED"/>
    <property type="match status" value="1"/>
</dbReference>
<comment type="similarity">
    <text evidence="2">Belongs to the glycosyltransferase 8 family.</text>
</comment>
<sequence length="850" mass="97044">MEAFRFFWEGDFRGLHVANQALVSLLPKRADAVEVKDFRPISLIHSVAKLMAKVLSSRLAPRMPELVGPQQSVFIRGRCLHDNFQLVHYTARKLHALKRDAILLKLDITKAFDTVDWAFLLEVLAKLGFGRKWISMGDPLSPLLFDTVMDVLHLMFERAANVGLLTELSASGFRHRTSMYADDVVTFIRPTEVDLRTCTQIVEDFGVASGLRTNLAKCSLHPIRCSQEQVALASSILGCEVASFPFKYLGLPLGLRKVTAAQLQPIVDSAASRLPPWCAKLLNRGGRTILVQSTLSAIPVHTMMSLDIPPKVVEALRKICRAFLWKGRQEVKGGHCLVAWDKVTSPKDLGGLGIPNLRLLNLALRCRWAWLQKVDPSKAWAEFNIQLPSLCTAIFDAATCYVLGNGERARFWSDRWLDGSSVAEIAPNVAKMVSRRRITACAVREGLAGQWLWDCGPDMDEAALPEFFMLWQRLANVHLVPEREDVLLWRWSTDGIYSAQSAYKAFFAGQVRAPISEEIWRSRAPYSCKFFAWLASKNRCWTADRLRRRGLPCPSACPLCDQEPETLQHLLLGCVVARETWAWALRCWGREEWLPDPDTDLLEWWTSRACPTAHRRDMRTAIILVFWCIWRHRNDVVFNGAVASHGAIRDKLFPSLNKVVFLDDDIVVQRDLSPLWEIDLEGKVNGAVETCRGEDNWVMSKRFRTYFNFSHPVIERSLDPEECAWAYGMNVFDLEAWRKTNIRDTYHFWLKENLKSGLTLWKFGTLPPALIAFRGHVHGMDPSWHMLGLGYQENTDIESVKKAAVVHYNGQCKPWLDIAFKNLQPFWTKHVNYSNDFIRNCHILEPQYDR</sequence>
<evidence type="ECO:0000256" key="3">
    <source>
        <dbReference type="ARBA" id="ARBA00022676"/>
    </source>
</evidence>
<dbReference type="InterPro" id="IPR002495">
    <property type="entry name" value="Glyco_trans_8"/>
</dbReference>
<dbReference type="Pfam" id="PF13966">
    <property type="entry name" value="zf-RVT"/>
    <property type="match status" value="1"/>
</dbReference>
<protein>
    <recommendedName>
        <fullName evidence="4">Reverse transcriptase domain-containing protein</fullName>
    </recommendedName>
</protein>
<evidence type="ECO:0000313" key="6">
    <source>
        <dbReference type="Proteomes" id="UP001231189"/>
    </source>
</evidence>
<keyword evidence="3" id="KW-0328">Glycosyltransferase</keyword>
<dbReference type="Gene3D" id="3.90.550.10">
    <property type="entry name" value="Spore Coat Polysaccharide Biosynthesis Protein SpsA, Chain A"/>
    <property type="match status" value="1"/>
</dbReference>
<dbReference type="InterPro" id="IPR029044">
    <property type="entry name" value="Nucleotide-diphossugar_trans"/>
</dbReference>
<reference evidence="5" key="1">
    <citation type="submission" date="2023-07" db="EMBL/GenBank/DDBJ databases">
        <title>A chromosome-level genome assembly of Lolium multiflorum.</title>
        <authorList>
            <person name="Chen Y."/>
            <person name="Copetti D."/>
            <person name="Kolliker R."/>
            <person name="Studer B."/>
        </authorList>
    </citation>
    <scope>NUCLEOTIDE SEQUENCE</scope>
    <source>
        <strain evidence="5">02402/16</strain>
        <tissue evidence="5">Leaf</tissue>
    </source>
</reference>
<evidence type="ECO:0000256" key="1">
    <source>
        <dbReference type="ARBA" id="ARBA00004877"/>
    </source>
</evidence>
<dbReference type="PROSITE" id="PS50878">
    <property type="entry name" value="RT_POL"/>
    <property type="match status" value="1"/>
</dbReference>
<dbReference type="SUPFAM" id="SSF56672">
    <property type="entry name" value="DNA/RNA polymerases"/>
    <property type="match status" value="1"/>
</dbReference>
<dbReference type="InterPro" id="IPR043502">
    <property type="entry name" value="DNA/RNA_pol_sf"/>
</dbReference>
<dbReference type="Pfam" id="PF00078">
    <property type="entry name" value="RVT_1"/>
    <property type="match status" value="1"/>
</dbReference>
<dbReference type="InterPro" id="IPR000477">
    <property type="entry name" value="RT_dom"/>
</dbReference>
<gene>
    <name evidence="5" type="ORF">QYE76_069867</name>
</gene>
<dbReference type="InterPro" id="IPR026960">
    <property type="entry name" value="RVT-Znf"/>
</dbReference>
<accession>A0AAD8SJ36</accession>
<dbReference type="GO" id="GO:0047262">
    <property type="term" value="F:polygalacturonate 4-alpha-galacturonosyltransferase activity"/>
    <property type="evidence" value="ECO:0007669"/>
    <property type="project" value="InterPro"/>
</dbReference>
<keyword evidence="6" id="KW-1185">Reference proteome</keyword>
<name>A0AAD8SJ36_LOLMU</name>
<organism evidence="5 6">
    <name type="scientific">Lolium multiflorum</name>
    <name type="common">Italian ryegrass</name>
    <name type="synonym">Lolium perenne subsp. multiflorum</name>
    <dbReference type="NCBI Taxonomy" id="4521"/>
    <lineage>
        <taxon>Eukaryota</taxon>
        <taxon>Viridiplantae</taxon>
        <taxon>Streptophyta</taxon>
        <taxon>Embryophyta</taxon>
        <taxon>Tracheophyta</taxon>
        <taxon>Spermatophyta</taxon>
        <taxon>Magnoliopsida</taxon>
        <taxon>Liliopsida</taxon>
        <taxon>Poales</taxon>
        <taxon>Poaceae</taxon>
        <taxon>BOP clade</taxon>
        <taxon>Pooideae</taxon>
        <taxon>Poodae</taxon>
        <taxon>Poeae</taxon>
        <taxon>Poeae Chloroplast Group 2 (Poeae type)</taxon>
        <taxon>Loliodinae</taxon>
        <taxon>Loliinae</taxon>
        <taxon>Lolium</taxon>
    </lineage>
</organism>
<evidence type="ECO:0000313" key="5">
    <source>
        <dbReference type="EMBL" id="KAK1652062.1"/>
    </source>
</evidence>
<dbReference type="AlphaFoldDB" id="A0AAD8SJ36"/>
<dbReference type="PANTHER" id="PTHR32116:SF27">
    <property type="entry name" value="GALACTURONOSYLTRANSFERASE 13-RELATED"/>
    <property type="match status" value="1"/>
</dbReference>
<evidence type="ECO:0000256" key="2">
    <source>
        <dbReference type="ARBA" id="ARBA00006351"/>
    </source>
</evidence>
<comment type="pathway">
    <text evidence="1">Glycan metabolism; pectin biosynthesis.</text>
</comment>
<dbReference type="CDD" id="cd01650">
    <property type="entry name" value="RT_nLTR_like"/>
    <property type="match status" value="1"/>
</dbReference>
<dbReference type="InterPro" id="IPR029993">
    <property type="entry name" value="GAUT"/>
</dbReference>
<comment type="caution">
    <text evidence="5">The sequence shown here is derived from an EMBL/GenBank/DDBJ whole genome shotgun (WGS) entry which is preliminary data.</text>
</comment>
<evidence type="ECO:0000259" key="4">
    <source>
        <dbReference type="PROSITE" id="PS50878"/>
    </source>
</evidence>
<dbReference type="Pfam" id="PF01501">
    <property type="entry name" value="Glyco_transf_8"/>
    <property type="match status" value="1"/>
</dbReference>
<dbReference type="SUPFAM" id="SSF53448">
    <property type="entry name" value="Nucleotide-diphospho-sugar transferases"/>
    <property type="match status" value="1"/>
</dbReference>
<keyword evidence="3" id="KW-0808">Transferase</keyword>
<dbReference type="Proteomes" id="UP001231189">
    <property type="component" value="Unassembled WGS sequence"/>
</dbReference>
<proteinExistence type="inferred from homology"/>
<feature type="domain" description="Reverse transcriptase" evidence="4">
    <location>
        <begin position="7"/>
        <end position="253"/>
    </location>
</feature>